<dbReference type="InterPro" id="IPR038538">
    <property type="entry name" value="MTERF_sf"/>
</dbReference>
<keyword evidence="2" id="KW-1185">Reference proteome</keyword>
<evidence type="ECO:0000313" key="1">
    <source>
        <dbReference type="EMBL" id="VDD85742.1"/>
    </source>
</evidence>
<sequence>MGVQSDLLIDTCTNSAKFFFALVRSGTASLELLDLLLLRCFSSYDDAVKDNKNLAPGRRASKSLKIIMNSKEFYPSDLVNAGTSFVSDCLDVLSNHGLEKEELGNAVSFFPAVLFTKDASHMATVSEIISSFFPRPQLRNILKFSPHILLHDPDRLELKYEYIYYHMGLEAEDFGLCKMWVDLPLEEIMARHEFLVKAGKYVFPDEKKPQLAKENPKLQAILDTTDIRFAEKVAGVSLEEWEVYKSLAVKLREQSELDVPYQRIKPSLRKLFERKLKAAKESEPYKFESGTT</sequence>
<gene>
    <name evidence="1" type="ORF">EVEC_LOCUS885</name>
</gene>
<reference evidence="1 2" key="2">
    <citation type="submission" date="2018-10" db="EMBL/GenBank/DDBJ databases">
        <authorList>
            <consortium name="Pathogen Informatics"/>
        </authorList>
    </citation>
    <scope>NUCLEOTIDE SEQUENCE [LARGE SCALE GENOMIC DNA]</scope>
</reference>
<dbReference type="AlphaFoldDB" id="A0A0N4UUU1"/>
<accession>A0A0N4UUU1</accession>
<dbReference type="OrthoDB" id="9991972at2759"/>
<dbReference type="STRING" id="51028.A0A0N4UUU1"/>
<protein>
    <submittedName>
        <fullName evidence="1 3">Uncharacterized protein</fullName>
    </submittedName>
</protein>
<evidence type="ECO:0000313" key="2">
    <source>
        <dbReference type="Proteomes" id="UP000274131"/>
    </source>
</evidence>
<dbReference type="Gene3D" id="1.25.70.10">
    <property type="entry name" value="Transcription termination factor 3, mitochondrial"/>
    <property type="match status" value="1"/>
</dbReference>
<evidence type="ECO:0000313" key="3">
    <source>
        <dbReference type="WBParaSite" id="EVEC_0000117701-mRNA-1"/>
    </source>
</evidence>
<organism evidence="3">
    <name type="scientific">Enterobius vermicularis</name>
    <name type="common">Human pinworm</name>
    <dbReference type="NCBI Taxonomy" id="51028"/>
    <lineage>
        <taxon>Eukaryota</taxon>
        <taxon>Metazoa</taxon>
        <taxon>Ecdysozoa</taxon>
        <taxon>Nematoda</taxon>
        <taxon>Chromadorea</taxon>
        <taxon>Rhabditida</taxon>
        <taxon>Spirurina</taxon>
        <taxon>Oxyuridomorpha</taxon>
        <taxon>Oxyuroidea</taxon>
        <taxon>Oxyuridae</taxon>
        <taxon>Enterobius</taxon>
    </lineage>
</organism>
<proteinExistence type="predicted"/>
<dbReference type="WBParaSite" id="EVEC_0000117701-mRNA-1">
    <property type="protein sequence ID" value="EVEC_0000117701-mRNA-1"/>
    <property type="gene ID" value="EVEC_0000117701"/>
</dbReference>
<reference evidence="3" key="1">
    <citation type="submission" date="2017-02" db="UniProtKB">
        <authorList>
            <consortium name="WormBaseParasite"/>
        </authorList>
    </citation>
    <scope>IDENTIFICATION</scope>
</reference>
<name>A0A0N4UUU1_ENTVE</name>
<dbReference type="Proteomes" id="UP000274131">
    <property type="component" value="Unassembled WGS sequence"/>
</dbReference>
<dbReference type="EMBL" id="UXUI01007146">
    <property type="protein sequence ID" value="VDD85742.1"/>
    <property type="molecule type" value="Genomic_DNA"/>
</dbReference>